<dbReference type="InterPro" id="IPR042111">
    <property type="entry name" value="Adenylosuccinate_synth_dom3"/>
</dbReference>
<keyword evidence="7" id="KW-0342">GTP-binding</keyword>
<evidence type="ECO:0000256" key="5">
    <source>
        <dbReference type="ARBA" id="ARBA00022755"/>
    </source>
</evidence>
<evidence type="ECO:0000256" key="4">
    <source>
        <dbReference type="ARBA" id="ARBA00022741"/>
    </source>
</evidence>
<dbReference type="EMBL" id="LFWV01000040">
    <property type="protein sequence ID" value="KON31204.1"/>
    <property type="molecule type" value="Genomic_DNA"/>
</dbReference>
<dbReference type="GO" id="GO:0046040">
    <property type="term" value="P:IMP metabolic process"/>
    <property type="evidence" value="ECO:0007669"/>
    <property type="project" value="TreeGrafter"/>
</dbReference>
<dbReference type="GO" id="GO:0044208">
    <property type="term" value="P:'de novo' AMP biosynthetic process"/>
    <property type="evidence" value="ECO:0007669"/>
    <property type="project" value="TreeGrafter"/>
</dbReference>
<evidence type="ECO:0000256" key="6">
    <source>
        <dbReference type="ARBA" id="ARBA00022842"/>
    </source>
</evidence>
<keyword evidence="6" id="KW-0460">Magnesium</keyword>
<comment type="caution">
    <text evidence="8">The sequence shown here is derived from an EMBL/GenBank/DDBJ whole genome shotgun (WGS) entry which is preliminary data.</text>
</comment>
<dbReference type="InterPro" id="IPR027417">
    <property type="entry name" value="P-loop_NTPase"/>
</dbReference>
<evidence type="ECO:0000256" key="2">
    <source>
        <dbReference type="ARBA" id="ARBA00022598"/>
    </source>
</evidence>
<keyword evidence="3" id="KW-0479">Metal-binding</keyword>
<evidence type="ECO:0000313" key="9">
    <source>
        <dbReference type="Proteomes" id="UP000054016"/>
    </source>
</evidence>
<dbReference type="Gene3D" id="3.90.170.10">
    <property type="entry name" value="Adenylosuccinate Synthetase, subunit A, domain 3"/>
    <property type="match status" value="2"/>
</dbReference>
<dbReference type="GO" id="GO:0005737">
    <property type="term" value="C:cytoplasm"/>
    <property type="evidence" value="ECO:0007669"/>
    <property type="project" value="TreeGrafter"/>
</dbReference>
<dbReference type="AlphaFoldDB" id="A0A0M0BRZ0"/>
<dbReference type="GO" id="GO:0004019">
    <property type="term" value="F:adenylosuccinate synthase activity"/>
    <property type="evidence" value="ECO:0007669"/>
    <property type="project" value="UniProtKB-EC"/>
</dbReference>
<dbReference type="SMART" id="SM00788">
    <property type="entry name" value="Adenylsucc_synt"/>
    <property type="match status" value="1"/>
</dbReference>
<dbReference type="GO" id="GO:0005525">
    <property type="term" value="F:GTP binding"/>
    <property type="evidence" value="ECO:0007669"/>
    <property type="project" value="UniProtKB-KW"/>
</dbReference>
<dbReference type="Gene3D" id="3.40.440.10">
    <property type="entry name" value="Adenylosuccinate Synthetase, subunit A, domain 1"/>
    <property type="match status" value="1"/>
</dbReference>
<dbReference type="PANTHER" id="PTHR11846:SF0">
    <property type="entry name" value="ADENYLOSUCCINATE SYNTHETASE"/>
    <property type="match status" value="1"/>
</dbReference>
<keyword evidence="1" id="KW-0963">Cytoplasm</keyword>
<accession>A0A0M0BRZ0</accession>
<evidence type="ECO:0000256" key="1">
    <source>
        <dbReference type="ARBA" id="ARBA00022490"/>
    </source>
</evidence>
<dbReference type="EC" id="6.3.4.4" evidence="8"/>
<gene>
    <name evidence="8" type="ORF">AC478_03210</name>
</gene>
<feature type="non-terminal residue" evidence="8">
    <location>
        <position position="1"/>
    </location>
</feature>
<dbReference type="Pfam" id="PF00709">
    <property type="entry name" value="Adenylsucc_synt"/>
    <property type="match status" value="1"/>
</dbReference>
<name>A0A0M0BRZ0_9ARCH</name>
<keyword evidence="4" id="KW-0547">Nucleotide-binding</keyword>
<dbReference type="HAMAP" id="MF_00011">
    <property type="entry name" value="Adenylosucc_synth"/>
    <property type="match status" value="1"/>
</dbReference>
<dbReference type="SUPFAM" id="SSF52540">
    <property type="entry name" value="P-loop containing nucleoside triphosphate hydrolases"/>
    <property type="match status" value="1"/>
</dbReference>
<dbReference type="PANTHER" id="PTHR11846">
    <property type="entry name" value="ADENYLOSUCCINATE SYNTHETASE"/>
    <property type="match status" value="1"/>
</dbReference>
<keyword evidence="2 8" id="KW-0436">Ligase</keyword>
<organism evidence="8 9">
    <name type="scientific">miscellaneous Crenarchaeota group-1 archaeon SG8-32-3</name>
    <dbReference type="NCBI Taxonomy" id="1685125"/>
    <lineage>
        <taxon>Archaea</taxon>
        <taxon>Candidatus Bathyarchaeota</taxon>
        <taxon>MCG-1</taxon>
    </lineage>
</organism>
<dbReference type="InterPro" id="IPR001114">
    <property type="entry name" value="Adenylosuccinate_synthetase"/>
</dbReference>
<keyword evidence="5" id="KW-0658">Purine biosynthesis</keyword>
<reference evidence="9" key="1">
    <citation type="submission" date="2015-06" db="EMBL/GenBank/DDBJ databases">
        <title>New insights into the roles of widespread benthic archaea in carbon and nitrogen cycling.</title>
        <authorList>
            <person name="Lazar C.S."/>
            <person name="Baker B.J."/>
            <person name="Seitz K.W."/>
            <person name="Hyde A.S."/>
            <person name="Dick G.J."/>
            <person name="Hinrichs K.-U."/>
            <person name="Teske A.P."/>
        </authorList>
    </citation>
    <scope>NUCLEOTIDE SEQUENCE [LARGE SCALE GENOMIC DNA]</scope>
</reference>
<sequence length="205" mass="22263">GPAVEERARRTAKLAKDIPELKPYLADVTSEINDGIDAGKRVLLEGTQGFMLSLFHGTYPYVTSRDTGAAAICSEAGVGPTRVDDVLIVYKAFITRVGAGPMPGEISMEEAKKRGWFETAAGTGRNRRSAPFNFDLARKNAKINGATQAAMTKLDCMFPDCRNARKCDDLSEDAKQFIQEVEKRAGVPIVLIGTGPDALDIIDRR</sequence>
<protein>
    <submittedName>
        <fullName evidence="8">Adenylosuccinate synthetase</fullName>
        <ecNumber evidence="8">6.3.4.4</ecNumber>
    </submittedName>
</protein>
<dbReference type="Proteomes" id="UP000054016">
    <property type="component" value="Unassembled WGS sequence"/>
</dbReference>
<dbReference type="PATRIC" id="fig|1685125.3.peg.113"/>
<evidence type="ECO:0000256" key="7">
    <source>
        <dbReference type="ARBA" id="ARBA00023134"/>
    </source>
</evidence>
<proteinExistence type="inferred from homology"/>
<dbReference type="FunFam" id="3.40.440.10:FF:000007">
    <property type="entry name" value="Adenylosuccinate synthetase"/>
    <property type="match status" value="1"/>
</dbReference>
<evidence type="ECO:0000256" key="3">
    <source>
        <dbReference type="ARBA" id="ARBA00022723"/>
    </source>
</evidence>
<dbReference type="GO" id="GO:0046872">
    <property type="term" value="F:metal ion binding"/>
    <property type="evidence" value="ECO:0007669"/>
    <property type="project" value="UniProtKB-KW"/>
</dbReference>
<dbReference type="InterPro" id="IPR042109">
    <property type="entry name" value="Adenylosuccinate_synth_dom1"/>
</dbReference>
<evidence type="ECO:0000313" key="8">
    <source>
        <dbReference type="EMBL" id="KON31204.1"/>
    </source>
</evidence>